<keyword evidence="3" id="KW-0998">Cell outer membrane</keyword>
<evidence type="ECO:0000313" key="8">
    <source>
        <dbReference type="Proteomes" id="UP000286576"/>
    </source>
</evidence>
<accession>A0A418NW91</accession>
<evidence type="ECO:0000256" key="2">
    <source>
        <dbReference type="ARBA" id="ARBA00023136"/>
    </source>
</evidence>
<sequence length="305" mass="33186">MKINSHKPLGLALVAAMALPASGSLSAQELRPASAQANVQTDRIDVYGTLPSDLSGLEDGPEIDGFISQRRGREMQVTAENGQSTTVFVADTTDIRARGGFLGLGRTELGRDSLLNGLPVTVETVQWEGGLVASRVRFKDDDLETAAMIRGATNQRFTENEMAIEENAVATEALRGRVANIDQYNVRGTANVYFDTGKWNLTPASQRELCDTAREAGGMDNALLLVVGYTDDVGDYDYNQTLSERRAGRVVNYLQQQCDWQPWRMLTPTGMAEADPLADNTTPAGRAQNRRVSVNILVSKAVDNM</sequence>
<dbReference type="InterPro" id="IPR006665">
    <property type="entry name" value="OmpA-like"/>
</dbReference>
<evidence type="ECO:0000256" key="5">
    <source>
        <dbReference type="SAM" id="SignalP"/>
    </source>
</evidence>
<dbReference type="Gene3D" id="3.30.1330.60">
    <property type="entry name" value="OmpA-like domain"/>
    <property type="match status" value="1"/>
</dbReference>
<dbReference type="Proteomes" id="UP000286576">
    <property type="component" value="Unassembled WGS sequence"/>
</dbReference>
<keyword evidence="8" id="KW-1185">Reference proteome</keyword>
<dbReference type="SUPFAM" id="SSF103088">
    <property type="entry name" value="OmpA-like"/>
    <property type="match status" value="1"/>
</dbReference>
<feature type="chain" id="PRO_5019014491" evidence="5">
    <location>
        <begin position="28"/>
        <end position="305"/>
    </location>
</feature>
<dbReference type="PANTHER" id="PTHR30329">
    <property type="entry name" value="STATOR ELEMENT OF FLAGELLAR MOTOR COMPLEX"/>
    <property type="match status" value="1"/>
</dbReference>
<comment type="subcellular location">
    <subcellularLocation>
        <location evidence="1">Cell outer membrane</location>
    </subcellularLocation>
</comment>
<evidence type="ECO:0000259" key="6">
    <source>
        <dbReference type="PROSITE" id="PS51123"/>
    </source>
</evidence>
<proteinExistence type="predicted"/>
<protein>
    <submittedName>
        <fullName evidence="7">OmpA family protein</fullName>
    </submittedName>
</protein>
<keyword evidence="2 4" id="KW-0472">Membrane</keyword>
<evidence type="ECO:0000256" key="1">
    <source>
        <dbReference type="ARBA" id="ARBA00004442"/>
    </source>
</evidence>
<keyword evidence="5" id="KW-0732">Signal</keyword>
<dbReference type="GO" id="GO:0009279">
    <property type="term" value="C:cell outer membrane"/>
    <property type="evidence" value="ECO:0007669"/>
    <property type="project" value="UniProtKB-SubCell"/>
</dbReference>
<dbReference type="OrthoDB" id="113254at2"/>
<dbReference type="PANTHER" id="PTHR30329:SF21">
    <property type="entry name" value="LIPOPROTEIN YIAD-RELATED"/>
    <property type="match status" value="1"/>
</dbReference>
<feature type="signal peptide" evidence="5">
    <location>
        <begin position="1"/>
        <end position="27"/>
    </location>
</feature>
<comment type="caution">
    <text evidence="7">The sequence shown here is derived from an EMBL/GenBank/DDBJ whole genome shotgun (WGS) entry which is preliminary data.</text>
</comment>
<feature type="domain" description="OmpA-like" evidence="6">
    <location>
        <begin position="181"/>
        <end position="300"/>
    </location>
</feature>
<name>A0A418NW91_9SPHN</name>
<dbReference type="InterPro" id="IPR006664">
    <property type="entry name" value="OMP_bac"/>
</dbReference>
<evidence type="ECO:0000256" key="4">
    <source>
        <dbReference type="PROSITE-ProRule" id="PRU00473"/>
    </source>
</evidence>
<dbReference type="RefSeq" id="WP_119584173.1">
    <property type="nucleotide sequence ID" value="NZ_CAWODQ010000001.1"/>
</dbReference>
<dbReference type="InterPro" id="IPR050330">
    <property type="entry name" value="Bact_OuterMem_StrucFunc"/>
</dbReference>
<evidence type="ECO:0000313" key="7">
    <source>
        <dbReference type="EMBL" id="RIV88894.1"/>
    </source>
</evidence>
<gene>
    <name evidence="7" type="ORF">D2V07_01040</name>
</gene>
<organism evidence="7 8">
    <name type="scientific">Aurantiacibacter zhengii</name>
    <dbReference type="NCBI Taxonomy" id="2307003"/>
    <lineage>
        <taxon>Bacteria</taxon>
        <taxon>Pseudomonadati</taxon>
        <taxon>Pseudomonadota</taxon>
        <taxon>Alphaproteobacteria</taxon>
        <taxon>Sphingomonadales</taxon>
        <taxon>Erythrobacteraceae</taxon>
        <taxon>Aurantiacibacter</taxon>
    </lineage>
</organism>
<dbReference type="AlphaFoldDB" id="A0A418NW91"/>
<dbReference type="PROSITE" id="PS51123">
    <property type="entry name" value="OMPA_2"/>
    <property type="match status" value="1"/>
</dbReference>
<dbReference type="Pfam" id="PF00691">
    <property type="entry name" value="OmpA"/>
    <property type="match status" value="1"/>
</dbReference>
<dbReference type="PRINTS" id="PR01021">
    <property type="entry name" value="OMPADOMAIN"/>
</dbReference>
<dbReference type="EMBL" id="QXFL01000001">
    <property type="protein sequence ID" value="RIV88894.1"/>
    <property type="molecule type" value="Genomic_DNA"/>
</dbReference>
<reference evidence="7 8" key="1">
    <citation type="submission" date="2018-08" db="EMBL/GenBank/DDBJ databases">
        <title>Erythrobacter zhengii sp.nov., a bacterium isolated from deep-sea sediment.</title>
        <authorList>
            <person name="Fang C."/>
            <person name="Wu Y.-H."/>
            <person name="Sun C."/>
            <person name="Wang H."/>
            <person name="Cheng H."/>
            <person name="Meng F.-X."/>
            <person name="Wang C.-S."/>
            <person name="Xu X.-W."/>
        </authorList>
    </citation>
    <scope>NUCLEOTIDE SEQUENCE [LARGE SCALE GENOMIC DNA]</scope>
    <source>
        <strain evidence="7 8">V18</strain>
    </source>
</reference>
<dbReference type="CDD" id="cd07185">
    <property type="entry name" value="OmpA_C-like"/>
    <property type="match status" value="1"/>
</dbReference>
<dbReference type="InterPro" id="IPR036737">
    <property type="entry name" value="OmpA-like_sf"/>
</dbReference>
<evidence type="ECO:0000256" key="3">
    <source>
        <dbReference type="ARBA" id="ARBA00023237"/>
    </source>
</evidence>